<proteinExistence type="predicted"/>
<comment type="caution">
    <text evidence="2">The sequence shown here is derived from an EMBL/GenBank/DDBJ whole genome shotgun (WGS) entry which is preliminary data.</text>
</comment>
<evidence type="ECO:0000256" key="1">
    <source>
        <dbReference type="SAM" id="SignalP"/>
    </source>
</evidence>
<dbReference type="InterPro" id="IPR018642">
    <property type="entry name" value="DUF2066"/>
</dbReference>
<protein>
    <submittedName>
        <fullName evidence="2">DUF2066 domain-containing protein</fullName>
    </submittedName>
</protein>
<gene>
    <name evidence="2" type="ORF">ACFODZ_05350</name>
</gene>
<sequence length="340" mass="38839">MKRLMLILFVFTCQVMAVQVDTHVAAALVDQQQTSEAQRQLSALTAVVSKKSGLTVSQLLSEQLVDEDFRPAILRSYFEDIPRHLDANELWYNVVVDEDRLNRLMIDKEIPVWPAQRGDAFVWVVEELEDGNLINAPADSAASYWLRQWFRHKGLPARFYDYQAEDLLAFQPRDVRFLNPDLIDFIQQNHQPDLTLLVFVKHSRNGLSYRVGLQRGDEPIQIKNLKFVNMSSGMSSLADLAQSMMASGQQVFAEEFSENTVSLLINNLANAEQLIDLKKYFDQHALIDRYQIQSFSNGRLSIMANIKVLPETFIKFVDAGQMLQHMPLDIGQSILFSVAE</sequence>
<dbReference type="EMBL" id="JBHRTS010000003">
    <property type="protein sequence ID" value="MFC3193659.1"/>
    <property type="molecule type" value="Genomic_DNA"/>
</dbReference>
<dbReference type="Proteomes" id="UP001595533">
    <property type="component" value="Unassembled WGS sequence"/>
</dbReference>
<keyword evidence="3" id="KW-1185">Reference proteome</keyword>
<dbReference type="Pfam" id="PF09839">
    <property type="entry name" value="DUF2066"/>
    <property type="match status" value="1"/>
</dbReference>
<name>A0ABV7J6S2_9GAMM</name>
<feature type="chain" id="PRO_5047027732" evidence="1">
    <location>
        <begin position="18"/>
        <end position="340"/>
    </location>
</feature>
<dbReference type="RefSeq" id="WP_077411533.1">
    <property type="nucleotide sequence ID" value="NZ_JBHRTS010000003.1"/>
</dbReference>
<reference evidence="3" key="1">
    <citation type="journal article" date="2019" name="Int. J. Syst. Evol. Microbiol.">
        <title>The Global Catalogue of Microorganisms (GCM) 10K type strain sequencing project: providing services to taxonomists for standard genome sequencing and annotation.</title>
        <authorList>
            <consortium name="The Broad Institute Genomics Platform"/>
            <consortium name="The Broad Institute Genome Sequencing Center for Infectious Disease"/>
            <person name="Wu L."/>
            <person name="Ma J."/>
        </authorList>
    </citation>
    <scope>NUCLEOTIDE SEQUENCE [LARGE SCALE GENOMIC DNA]</scope>
    <source>
        <strain evidence="3">KCTC 42953</strain>
    </source>
</reference>
<keyword evidence="1" id="KW-0732">Signal</keyword>
<accession>A0ABV7J6S2</accession>
<evidence type="ECO:0000313" key="2">
    <source>
        <dbReference type="EMBL" id="MFC3193659.1"/>
    </source>
</evidence>
<evidence type="ECO:0000313" key="3">
    <source>
        <dbReference type="Proteomes" id="UP001595533"/>
    </source>
</evidence>
<feature type="signal peptide" evidence="1">
    <location>
        <begin position="1"/>
        <end position="17"/>
    </location>
</feature>
<organism evidence="2 3">
    <name type="scientific">Marinicella sediminis</name>
    <dbReference type="NCBI Taxonomy" id="1792834"/>
    <lineage>
        <taxon>Bacteria</taxon>
        <taxon>Pseudomonadati</taxon>
        <taxon>Pseudomonadota</taxon>
        <taxon>Gammaproteobacteria</taxon>
        <taxon>Lysobacterales</taxon>
        <taxon>Marinicellaceae</taxon>
        <taxon>Marinicella</taxon>
    </lineage>
</organism>